<comment type="caution">
    <text evidence="2">The sequence shown here is derived from an EMBL/GenBank/DDBJ whole genome shotgun (WGS) entry which is preliminary data.</text>
</comment>
<accession>L9ZWP7</accession>
<protein>
    <submittedName>
        <fullName evidence="2">Uncharacterized protein</fullName>
    </submittedName>
</protein>
<feature type="transmembrane region" description="Helical" evidence="1">
    <location>
        <begin position="173"/>
        <end position="194"/>
    </location>
</feature>
<reference evidence="2 3" key="1">
    <citation type="journal article" date="2014" name="PLoS Genet.">
        <title>Phylogenetically driven sequencing of extremely halophilic archaea reveals strategies for static and dynamic osmo-response.</title>
        <authorList>
            <person name="Becker E.A."/>
            <person name="Seitzer P.M."/>
            <person name="Tritt A."/>
            <person name="Larsen D."/>
            <person name="Krusor M."/>
            <person name="Yao A.I."/>
            <person name="Wu D."/>
            <person name="Madern D."/>
            <person name="Eisen J.A."/>
            <person name="Darling A.E."/>
            <person name="Facciotti M.T."/>
        </authorList>
    </citation>
    <scope>NUCLEOTIDE SEQUENCE [LARGE SCALE GENOMIC DNA]</scope>
    <source>
        <strain evidence="2 3">DSM 12281</strain>
    </source>
</reference>
<keyword evidence="1" id="KW-1133">Transmembrane helix</keyword>
<dbReference type="AlphaFoldDB" id="L9ZWP7"/>
<feature type="transmembrane region" description="Helical" evidence="1">
    <location>
        <begin position="206"/>
        <end position="230"/>
    </location>
</feature>
<gene>
    <name evidence="2" type="ORF">C484_11166</name>
</gene>
<keyword evidence="1" id="KW-0812">Transmembrane</keyword>
<dbReference type="OrthoDB" id="236291at2157"/>
<keyword evidence="3" id="KW-1185">Reference proteome</keyword>
<feature type="transmembrane region" description="Helical" evidence="1">
    <location>
        <begin position="242"/>
        <end position="265"/>
    </location>
</feature>
<dbReference type="EMBL" id="AOIL01000042">
    <property type="protein sequence ID" value="ELY90779.1"/>
    <property type="molecule type" value="Genomic_DNA"/>
</dbReference>
<dbReference type="Proteomes" id="UP000011648">
    <property type="component" value="Unassembled WGS sequence"/>
</dbReference>
<dbReference type="RefSeq" id="WP_006825984.1">
    <property type="nucleotide sequence ID" value="NZ_AOIL01000042.1"/>
</dbReference>
<dbReference type="PATRIC" id="fig|1230458.4.peg.2240"/>
<feature type="transmembrane region" description="Helical" evidence="1">
    <location>
        <begin position="131"/>
        <end position="153"/>
    </location>
</feature>
<evidence type="ECO:0000313" key="3">
    <source>
        <dbReference type="Proteomes" id="UP000011648"/>
    </source>
</evidence>
<proteinExistence type="predicted"/>
<sequence>MAPALVHFLAGATLALFAATPLAVRGYLAKRQLWLVAIGGLWGMAPDSHYVTPVGTSELIALHRTHWGDLCAFHYTLDQPPIATHELESIVVSVATFLVATAIFTATIAVGDRRACATRSPRAGVVPRTLLTGYAVGLTALIAAVPVGLFLTWTGQIDTVAALSGRESTAAGWLLVGGGCLVASGVFAGLFTLLGARWDVTSSRAGAVIGVLVGVAGWLPIGLIGVPLWMRVVLELPRPIPSVHPVTLLALVVCGVVIGAVYPFVRRVVAVSSVE</sequence>
<evidence type="ECO:0000313" key="2">
    <source>
        <dbReference type="EMBL" id="ELY90779.1"/>
    </source>
</evidence>
<feature type="transmembrane region" description="Helical" evidence="1">
    <location>
        <begin position="90"/>
        <end position="110"/>
    </location>
</feature>
<name>L9ZWP7_9EURY</name>
<organism evidence="2 3">
    <name type="scientific">Natrialba taiwanensis DSM 12281</name>
    <dbReference type="NCBI Taxonomy" id="1230458"/>
    <lineage>
        <taxon>Archaea</taxon>
        <taxon>Methanobacteriati</taxon>
        <taxon>Methanobacteriota</taxon>
        <taxon>Stenosarchaea group</taxon>
        <taxon>Halobacteria</taxon>
        <taxon>Halobacteriales</taxon>
        <taxon>Natrialbaceae</taxon>
        <taxon>Natrialba</taxon>
    </lineage>
</organism>
<keyword evidence="1" id="KW-0472">Membrane</keyword>
<evidence type="ECO:0000256" key="1">
    <source>
        <dbReference type="SAM" id="Phobius"/>
    </source>
</evidence>